<reference evidence="1" key="1">
    <citation type="submission" date="2014-09" db="EMBL/GenBank/DDBJ databases">
        <authorList>
            <person name="Magalhaes I.L.F."/>
            <person name="Oliveira U."/>
            <person name="Santos F.R."/>
            <person name="Vidigal T.H.D.A."/>
            <person name="Brescovit A.D."/>
            <person name="Santos A.J."/>
        </authorList>
    </citation>
    <scope>NUCLEOTIDE SEQUENCE</scope>
    <source>
        <tissue evidence="1">Shoot tissue taken approximately 20 cm above the soil surface</tissue>
    </source>
</reference>
<dbReference type="EMBL" id="GBRH01267632">
    <property type="protein sequence ID" value="JAD30263.1"/>
    <property type="molecule type" value="Transcribed_RNA"/>
</dbReference>
<sequence length="69" mass="7935">MAIRNPCRPSPLRLAVVRWAPRCRRRSRRPLPAAYPEPAICPILQVAPPSSSHWRRHLPVARLPWPGWG</sequence>
<organism evidence="1">
    <name type="scientific">Arundo donax</name>
    <name type="common">Giant reed</name>
    <name type="synonym">Donax arundinaceus</name>
    <dbReference type="NCBI Taxonomy" id="35708"/>
    <lineage>
        <taxon>Eukaryota</taxon>
        <taxon>Viridiplantae</taxon>
        <taxon>Streptophyta</taxon>
        <taxon>Embryophyta</taxon>
        <taxon>Tracheophyta</taxon>
        <taxon>Spermatophyta</taxon>
        <taxon>Magnoliopsida</taxon>
        <taxon>Liliopsida</taxon>
        <taxon>Poales</taxon>
        <taxon>Poaceae</taxon>
        <taxon>PACMAD clade</taxon>
        <taxon>Arundinoideae</taxon>
        <taxon>Arundineae</taxon>
        <taxon>Arundo</taxon>
    </lineage>
</organism>
<protein>
    <submittedName>
        <fullName evidence="1">Uncharacterized protein</fullName>
    </submittedName>
</protein>
<proteinExistence type="predicted"/>
<accession>A0A0A8YXX5</accession>
<reference evidence="1" key="2">
    <citation type="journal article" date="2015" name="Data Brief">
        <title>Shoot transcriptome of the giant reed, Arundo donax.</title>
        <authorList>
            <person name="Barrero R.A."/>
            <person name="Guerrero F.D."/>
            <person name="Moolhuijzen P."/>
            <person name="Goolsby J.A."/>
            <person name="Tidwell J."/>
            <person name="Bellgard S.E."/>
            <person name="Bellgard M.I."/>
        </authorList>
    </citation>
    <scope>NUCLEOTIDE SEQUENCE</scope>
    <source>
        <tissue evidence="1">Shoot tissue taken approximately 20 cm above the soil surface</tissue>
    </source>
</reference>
<dbReference type="AlphaFoldDB" id="A0A0A8YXX5"/>
<evidence type="ECO:0000313" key="1">
    <source>
        <dbReference type="EMBL" id="JAD30263.1"/>
    </source>
</evidence>
<name>A0A0A8YXX5_ARUDO</name>